<feature type="transmembrane region" description="Helical" evidence="6">
    <location>
        <begin position="204"/>
        <end position="226"/>
    </location>
</feature>
<dbReference type="Pfam" id="PF07690">
    <property type="entry name" value="MFS_1"/>
    <property type="match status" value="1"/>
</dbReference>
<dbReference type="InterPro" id="IPR036259">
    <property type="entry name" value="MFS_trans_sf"/>
</dbReference>
<comment type="subcellular location">
    <subcellularLocation>
        <location evidence="1">Membrane</location>
        <topology evidence="1">Multi-pass membrane protein</topology>
    </subcellularLocation>
</comment>
<evidence type="ECO:0000313" key="8">
    <source>
        <dbReference type="EMBL" id="KAJ7100828.1"/>
    </source>
</evidence>
<keyword evidence="3 6" id="KW-1133">Transmembrane helix</keyword>
<accession>A0AAD6UGU4</accession>
<feature type="transmembrane region" description="Helical" evidence="6">
    <location>
        <begin position="238"/>
        <end position="256"/>
    </location>
</feature>
<dbReference type="Proteomes" id="UP001222325">
    <property type="component" value="Unassembled WGS sequence"/>
</dbReference>
<dbReference type="PANTHER" id="PTHR23508:SF10">
    <property type="entry name" value="CARBOXYLIC ACID TRANSPORTER PROTEIN HOMOLOG"/>
    <property type="match status" value="1"/>
</dbReference>
<feature type="transmembrane region" description="Helical" evidence="6">
    <location>
        <begin position="363"/>
        <end position="382"/>
    </location>
</feature>
<evidence type="ECO:0000313" key="9">
    <source>
        <dbReference type="Proteomes" id="UP001222325"/>
    </source>
</evidence>
<feature type="transmembrane region" description="Helical" evidence="6">
    <location>
        <begin position="334"/>
        <end position="356"/>
    </location>
</feature>
<gene>
    <name evidence="8" type="ORF">B0H15DRAFT_817456</name>
</gene>
<dbReference type="GO" id="GO:0046943">
    <property type="term" value="F:carboxylic acid transmembrane transporter activity"/>
    <property type="evidence" value="ECO:0007669"/>
    <property type="project" value="TreeGrafter"/>
</dbReference>
<reference evidence="8" key="1">
    <citation type="submission" date="2023-03" db="EMBL/GenBank/DDBJ databases">
        <title>Massive genome expansion in bonnet fungi (Mycena s.s.) driven by repeated elements and novel gene families across ecological guilds.</title>
        <authorList>
            <consortium name="Lawrence Berkeley National Laboratory"/>
            <person name="Harder C.B."/>
            <person name="Miyauchi S."/>
            <person name="Viragh M."/>
            <person name="Kuo A."/>
            <person name="Thoen E."/>
            <person name="Andreopoulos B."/>
            <person name="Lu D."/>
            <person name="Skrede I."/>
            <person name="Drula E."/>
            <person name="Henrissat B."/>
            <person name="Morin E."/>
            <person name="Kohler A."/>
            <person name="Barry K."/>
            <person name="LaButti K."/>
            <person name="Morin E."/>
            <person name="Salamov A."/>
            <person name="Lipzen A."/>
            <person name="Mereny Z."/>
            <person name="Hegedus B."/>
            <person name="Baldrian P."/>
            <person name="Stursova M."/>
            <person name="Weitz H."/>
            <person name="Taylor A."/>
            <person name="Grigoriev I.V."/>
            <person name="Nagy L.G."/>
            <person name="Martin F."/>
            <person name="Kauserud H."/>
        </authorList>
    </citation>
    <scope>NUCLEOTIDE SEQUENCE</scope>
    <source>
        <strain evidence="8">CBHHK173m</strain>
    </source>
</reference>
<evidence type="ECO:0000256" key="5">
    <source>
        <dbReference type="SAM" id="MobiDB-lite"/>
    </source>
</evidence>
<dbReference type="EMBL" id="JARJCN010000005">
    <property type="protein sequence ID" value="KAJ7100828.1"/>
    <property type="molecule type" value="Genomic_DNA"/>
</dbReference>
<feature type="transmembrane region" description="Helical" evidence="6">
    <location>
        <begin position="68"/>
        <end position="89"/>
    </location>
</feature>
<feature type="compositionally biased region" description="Low complexity" evidence="5">
    <location>
        <begin position="530"/>
        <end position="544"/>
    </location>
</feature>
<dbReference type="PANTHER" id="PTHR23508">
    <property type="entry name" value="CARBOXYLIC ACID TRANSPORTER PROTEIN HOMOLOG"/>
    <property type="match status" value="1"/>
</dbReference>
<evidence type="ECO:0000259" key="7">
    <source>
        <dbReference type="PROSITE" id="PS50850"/>
    </source>
</evidence>
<evidence type="ECO:0000256" key="1">
    <source>
        <dbReference type="ARBA" id="ARBA00004141"/>
    </source>
</evidence>
<keyword evidence="4 6" id="KW-0472">Membrane</keyword>
<feature type="region of interest" description="Disordered" evidence="5">
    <location>
        <begin position="503"/>
        <end position="544"/>
    </location>
</feature>
<feature type="transmembrane region" description="Helical" evidence="6">
    <location>
        <begin position="294"/>
        <end position="314"/>
    </location>
</feature>
<comment type="caution">
    <text evidence="8">The sequence shown here is derived from an EMBL/GenBank/DDBJ whole genome shotgun (WGS) entry which is preliminary data.</text>
</comment>
<name>A0AAD6UGU4_9AGAR</name>
<dbReference type="AlphaFoldDB" id="A0AAD6UGU4"/>
<evidence type="ECO:0000256" key="6">
    <source>
        <dbReference type="SAM" id="Phobius"/>
    </source>
</evidence>
<evidence type="ECO:0000256" key="4">
    <source>
        <dbReference type="ARBA" id="ARBA00023136"/>
    </source>
</evidence>
<feature type="transmembrane region" description="Helical" evidence="6">
    <location>
        <begin position="171"/>
        <end position="192"/>
    </location>
</feature>
<dbReference type="SUPFAM" id="SSF103473">
    <property type="entry name" value="MFS general substrate transporter"/>
    <property type="match status" value="1"/>
</dbReference>
<evidence type="ECO:0000256" key="3">
    <source>
        <dbReference type="ARBA" id="ARBA00022989"/>
    </source>
</evidence>
<feature type="transmembrane region" description="Helical" evidence="6">
    <location>
        <begin position="146"/>
        <end position="165"/>
    </location>
</feature>
<dbReference type="GO" id="GO:0005886">
    <property type="term" value="C:plasma membrane"/>
    <property type="evidence" value="ECO:0007669"/>
    <property type="project" value="TreeGrafter"/>
</dbReference>
<evidence type="ECO:0000256" key="2">
    <source>
        <dbReference type="ARBA" id="ARBA00022692"/>
    </source>
</evidence>
<feature type="transmembrane region" description="Helical" evidence="6">
    <location>
        <begin position="465"/>
        <end position="481"/>
    </location>
</feature>
<keyword evidence="9" id="KW-1185">Reference proteome</keyword>
<protein>
    <submittedName>
        <fullName evidence="8">MFS general substrate transporter</fullName>
    </submittedName>
</protein>
<organism evidence="8 9">
    <name type="scientific">Mycena belliarum</name>
    <dbReference type="NCBI Taxonomy" id="1033014"/>
    <lineage>
        <taxon>Eukaryota</taxon>
        <taxon>Fungi</taxon>
        <taxon>Dikarya</taxon>
        <taxon>Basidiomycota</taxon>
        <taxon>Agaricomycotina</taxon>
        <taxon>Agaricomycetes</taxon>
        <taxon>Agaricomycetidae</taxon>
        <taxon>Agaricales</taxon>
        <taxon>Marasmiineae</taxon>
        <taxon>Mycenaceae</taxon>
        <taxon>Mycena</taxon>
    </lineage>
</organism>
<dbReference type="InterPro" id="IPR020846">
    <property type="entry name" value="MFS_dom"/>
</dbReference>
<proteinExistence type="predicted"/>
<keyword evidence="2 6" id="KW-0812">Transmembrane</keyword>
<feature type="domain" description="Major facilitator superfamily (MFS) profile" evidence="7">
    <location>
        <begin position="81"/>
        <end position="487"/>
    </location>
</feature>
<sequence length="544" mass="59998">MTEKSTAAVSGAPADLAPGEMPPKLPWGWERTKRHVVGIFVAPDGWHYNDEGKHVYGRLPKRPLQNPFKVAASLTAMEWVTFLVALWAWTMDGYDFHSGSLSISRLAVYFNKDRDIISESITLTLLFRTVGAAVFGIAGDMYGRKWPMVVNLVIIAVLQIGTVYARTWEEFLAVRALFGVMMGGIWGLSASMTLESMPTEARGLFSGVLQQGYALGYLLAAVFNLFVVPHSRFGWKSLFYIGAGLTGTVAIVRCFFPESKIYLENKAARAGQKVSVRTKVKAFSKEGWVMLKQYWRRCIYASIMMTLFNFSSHGSQDMYPTYMQQGKGFTANEASRATIIAKVGCIVGGLVCGWLSQSFGRRATIIMVSLLGACFIPMWVLPESWGTLTAGAFLLQFCVQGAWGVVPIHLSELSPPQFRATFPGITYQIGNMISSPAAQILSTTAEGRLVFYKGKLRPDYARSQWGMMSAIFLLLAFWLAIGHEELGSRFELVARAGHEAYDEGGAAGEARDVLDEEERGEKSWIERSSAETPAGGATETTEKK</sequence>
<dbReference type="CDD" id="cd17316">
    <property type="entry name" value="MFS_SV2_like"/>
    <property type="match status" value="1"/>
</dbReference>
<dbReference type="Gene3D" id="1.20.1250.20">
    <property type="entry name" value="MFS general substrate transporter like domains"/>
    <property type="match status" value="2"/>
</dbReference>
<dbReference type="InterPro" id="IPR011701">
    <property type="entry name" value="MFS"/>
</dbReference>
<dbReference type="PROSITE" id="PS50850">
    <property type="entry name" value="MFS"/>
    <property type="match status" value="1"/>
</dbReference>
<feature type="transmembrane region" description="Helical" evidence="6">
    <location>
        <begin position="120"/>
        <end position="139"/>
    </location>
</feature>
<feature type="compositionally biased region" description="Basic and acidic residues" evidence="5">
    <location>
        <begin position="509"/>
        <end position="529"/>
    </location>
</feature>